<name>A0A645CIT1_9ZZZZ</name>
<dbReference type="InterPro" id="IPR008928">
    <property type="entry name" value="6-hairpin_glycosidase_sf"/>
</dbReference>
<proteinExistence type="predicted"/>
<accession>A0A645CIT1</accession>
<dbReference type="EMBL" id="VSSQ01027540">
    <property type="protein sequence ID" value="MPM76844.1"/>
    <property type="molecule type" value="Genomic_DNA"/>
</dbReference>
<dbReference type="AlphaFoldDB" id="A0A645CIT1"/>
<evidence type="ECO:0008006" key="2">
    <source>
        <dbReference type="Google" id="ProtNLM"/>
    </source>
</evidence>
<dbReference type="SUPFAM" id="SSF48208">
    <property type="entry name" value="Six-hairpin glycosidases"/>
    <property type="match status" value="1"/>
</dbReference>
<dbReference type="Gene3D" id="1.50.10.10">
    <property type="match status" value="1"/>
</dbReference>
<dbReference type="InterPro" id="IPR012341">
    <property type="entry name" value="6hp_glycosidase-like_sf"/>
</dbReference>
<reference evidence="1" key="1">
    <citation type="submission" date="2019-08" db="EMBL/GenBank/DDBJ databases">
        <authorList>
            <person name="Kucharzyk K."/>
            <person name="Murdoch R.W."/>
            <person name="Higgins S."/>
            <person name="Loffler F."/>
        </authorList>
    </citation>
    <scope>NUCLEOTIDE SEQUENCE</scope>
</reference>
<organism evidence="1">
    <name type="scientific">bioreactor metagenome</name>
    <dbReference type="NCBI Taxonomy" id="1076179"/>
    <lineage>
        <taxon>unclassified sequences</taxon>
        <taxon>metagenomes</taxon>
        <taxon>ecological metagenomes</taxon>
    </lineage>
</organism>
<evidence type="ECO:0000313" key="1">
    <source>
        <dbReference type="EMBL" id="MPM76844.1"/>
    </source>
</evidence>
<gene>
    <name evidence="1" type="ORF">SDC9_123843</name>
</gene>
<sequence>MFGQGSLFERSLSYYLSILPSATKRAEQQGYRGARWPKMTDPSGNDSPSSIGTLLIWQQPHPIFYASLLAKTNPHSEFLKAWKPIIDATLTFMADYVRWDEGRKAYVLGPPVIPVQENHDPETTLNPSFELSYFHWAFSEGIRLYREMGGEPDPKWIQVKEHLSPLPVGDGRYLAQENCSDTYGTYAFDHPSQLFNLSLFGIQGIDPAIMEASLEGVLKHWKLEELWGWDFPLMAMCAARLGRRELALDLLLADSPKNTYTPNGHNAQLPKADLPLYLPGNGSLLLALALMAGGWEGSVGPAPGFPEEGWVVQSEGLKRFW</sequence>
<dbReference type="GO" id="GO:0005975">
    <property type="term" value="P:carbohydrate metabolic process"/>
    <property type="evidence" value="ECO:0007669"/>
    <property type="project" value="InterPro"/>
</dbReference>
<comment type="caution">
    <text evidence="1">The sequence shown here is derived from an EMBL/GenBank/DDBJ whole genome shotgun (WGS) entry which is preliminary data.</text>
</comment>
<protein>
    <recommendedName>
        <fullName evidence="2">Glycosyl hydrolase family 63 C-terminal domain-containing protein</fullName>
    </recommendedName>
</protein>